<dbReference type="Proteomes" id="UP000179937">
    <property type="component" value="Unassembled WGS sequence"/>
</dbReference>
<dbReference type="RefSeq" id="WP_071211530.1">
    <property type="nucleotide sequence ID" value="NZ_CP077835.1"/>
</dbReference>
<reference evidence="1 2" key="1">
    <citation type="submission" date="2016-05" db="EMBL/GenBank/DDBJ databases">
        <title>The evolution of Acinetobacter baumannii in vivo.</title>
        <authorList>
            <person name="Hua X."/>
            <person name="Yu Y."/>
        </authorList>
    </citation>
    <scope>NUCLEOTIDE SEQUENCE [LARGE SCALE GENOMIC DNA]</scope>
    <source>
        <strain evidence="1 2">XH647</strain>
    </source>
</reference>
<organism evidence="1 2">
    <name type="scientific">Acinetobacter baumannii</name>
    <dbReference type="NCBI Taxonomy" id="470"/>
    <lineage>
        <taxon>Bacteria</taxon>
        <taxon>Pseudomonadati</taxon>
        <taxon>Pseudomonadota</taxon>
        <taxon>Gammaproteobacteria</taxon>
        <taxon>Moraxellales</taxon>
        <taxon>Moraxellaceae</taxon>
        <taxon>Acinetobacter</taxon>
        <taxon>Acinetobacter calcoaceticus/baumannii complex</taxon>
    </lineage>
</organism>
<evidence type="ECO:0000313" key="2">
    <source>
        <dbReference type="Proteomes" id="UP000179937"/>
    </source>
</evidence>
<comment type="caution">
    <text evidence="1">The sequence shown here is derived from an EMBL/GenBank/DDBJ whole genome shotgun (WGS) entry which is preliminary data.</text>
</comment>
<name>A0A1S2G1Q6_ACIBA</name>
<sequence>MQSDSNAQINSKNKFPHALSEEMFNNNVVFSKILHVPTLNVGQKVSEDFEEFLWALDSQNADDLIEQHPKLEGFIKNVQRNMSRGWFEDHANDLANDHSDFEFLINLEIAIPFNFRFSEDGKYLSNSLGGYSRLQWIFATSMKDAAEQAIKLAEEIHAEEEQKARIEQGLEN</sequence>
<proteinExistence type="predicted"/>
<evidence type="ECO:0000313" key="1">
    <source>
        <dbReference type="EMBL" id="OIG74691.1"/>
    </source>
</evidence>
<gene>
    <name evidence="1" type="ORF">A7M90_13190</name>
</gene>
<dbReference type="EMBL" id="LYKI01000004">
    <property type="protein sequence ID" value="OIG74691.1"/>
    <property type="molecule type" value="Genomic_DNA"/>
</dbReference>
<protein>
    <submittedName>
        <fullName evidence="1">Uncharacterized protein</fullName>
    </submittedName>
</protein>
<accession>A0A1S2G1Q6</accession>
<dbReference type="AlphaFoldDB" id="A0A1S2G1Q6"/>